<gene>
    <name evidence="1" type="ORF">DW758_00435</name>
</gene>
<sequence length="194" mass="21850">MPLFKLFVTILNIPRIIPSFILFCLKINDCEDDVKQALIHRHFNSNIFIGFCYLMVFDKTFRNIFYKRIGKLKYFVYYFMLPHDSFVIATYMDCGKGFLGIHPITTFVNADKVGENFTVRNNVTIGASKTGRPTIGNNVIVNANSLIAGKVNIGNNVVVGGGTIVMKDIPDNCVVVGNPAYILYQNDVRVNRPL</sequence>
<protein>
    <submittedName>
        <fullName evidence="1">Serine acetyltransferase</fullName>
    </submittedName>
</protein>
<proteinExistence type="predicted"/>
<comment type="caution">
    <text evidence="1">The sequence shown here is derived from an EMBL/GenBank/DDBJ whole genome shotgun (WGS) entry which is preliminary data.</text>
</comment>
<dbReference type="Gene3D" id="2.160.10.10">
    <property type="entry name" value="Hexapeptide repeat proteins"/>
    <property type="match status" value="1"/>
</dbReference>
<dbReference type="AlphaFoldDB" id="A0A414IME8"/>
<evidence type="ECO:0000313" key="1">
    <source>
        <dbReference type="EMBL" id="RHE25577.1"/>
    </source>
</evidence>
<organism evidence="1 2">
    <name type="scientific">Bacteroides uniformis</name>
    <dbReference type="NCBI Taxonomy" id="820"/>
    <lineage>
        <taxon>Bacteria</taxon>
        <taxon>Pseudomonadati</taxon>
        <taxon>Bacteroidota</taxon>
        <taxon>Bacteroidia</taxon>
        <taxon>Bacteroidales</taxon>
        <taxon>Bacteroidaceae</taxon>
        <taxon>Bacteroides</taxon>
    </lineage>
</organism>
<dbReference type="SUPFAM" id="SSF51161">
    <property type="entry name" value="Trimeric LpxA-like enzymes"/>
    <property type="match status" value="1"/>
</dbReference>
<keyword evidence="1" id="KW-0808">Transferase</keyword>
<dbReference type="InterPro" id="IPR011004">
    <property type="entry name" value="Trimer_LpxA-like_sf"/>
</dbReference>
<dbReference type="Proteomes" id="UP000283601">
    <property type="component" value="Unassembled WGS sequence"/>
</dbReference>
<accession>A0A414IME8</accession>
<name>A0A414IME8_BACUN</name>
<dbReference type="PANTHER" id="PTHR42811">
    <property type="entry name" value="SERINE ACETYLTRANSFERASE"/>
    <property type="match status" value="1"/>
</dbReference>
<dbReference type="RefSeq" id="WP_117713701.1">
    <property type="nucleotide sequence ID" value="NZ_BAABXG010000001.1"/>
</dbReference>
<reference evidence="1 2" key="1">
    <citation type="submission" date="2018-08" db="EMBL/GenBank/DDBJ databases">
        <title>A genome reference for cultivated species of the human gut microbiota.</title>
        <authorList>
            <person name="Zou Y."/>
            <person name="Xue W."/>
            <person name="Luo G."/>
        </authorList>
    </citation>
    <scope>NUCLEOTIDE SEQUENCE [LARGE SCALE GENOMIC DNA]</scope>
    <source>
        <strain evidence="1 2">AM29-12AC</strain>
    </source>
</reference>
<dbReference type="EMBL" id="QSJZ01000001">
    <property type="protein sequence ID" value="RHE25577.1"/>
    <property type="molecule type" value="Genomic_DNA"/>
</dbReference>
<evidence type="ECO:0000313" key="2">
    <source>
        <dbReference type="Proteomes" id="UP000283601"/>
    </source>
</evidence>
<dbReference type="GO" id="GO:0016740">
    <property type="term" value="F:transferase activity"/>
    <property type="evidence" value="ECO:0007669"/>
    <property type="project" value="UniProtKB-KW"/>
</dbReference>